<evidence type="ECO:0000256" key="1">
    <source>
        <dbReference type="SAM" id="MobiDB-lite"/>
    </source>
</evidence>
<name>A0A433P6Q6_9FUNG</name>
<dbReference type="Proteomes" id="UP000274822">
    <property type="component" value="Unassembled WGS sequence"/>
</dbReference>
<proteinExistence type="predicted"/>
<evidence type="ECO:0000313" key="2">
    <source>
        <dbReference type="EMBL" id="RUS13244.1"/>
    </source>
</evidence>
<sequence>LRSPDALLWHGPSPNSTLDVDTPAQPIRAQEGAGEFRATHAQAPATG</sequence>
<protein>
    <submittedName>
        <fullName evidence="2">Uncharacterized protein</fullName>
    </submittedName>
</protein>
<dbReference type="EMBL" id="RBNJ01030527">
    <property type="protein sequence ID" value="RUS13244.1"/>
    <property type="molecule type" value="Genomic_DNA"/>
</dbReference>
<evidence type="ECO:0000313" key="3">
    <source>
        <dbReference type="Proteomes" id="UP000274822"/>
    </source>
</evidence>
<gene>
    <name evidence="2" type="ORF">BC938DRAFT_478009</name>
</gene>
<accession>A0A433P6Q6</accession>
<feature type="region of interest" description="Disordered" evidence="1">
    <location>
        <begin position="1"/>
        <end position="47"/>
    </location>
</feature>
<organism evidence="2 3">
    <name type="scientific">Jimgerdemannia flammicorona</name>
    <dbReference type="NCBI Taxonomy" id="994334"/>
    <lineage>
        <taxon>Eukaryota</taxon>
        <taxon>Fungi</taxon>
        <taxon>Fungi incertae sedis</taxon>
        <taxon>Mucoromycota</taxon>
        <taxon>Mucoromycotina</taxon>
        <taxon>Endogonomycetes</taxon>
        <taxon>Endogonales</taxon>
        <taxon>Endogonaceae</taxon>
        <taxon>Jimgerdemannia</taxon>
    </lineage>
</organism>
<feature type="non-terminal residue" evidence="2">
    <location>
        <position position="1"/>
    </location>
</feature>
<dbReference type="AlphaFoldDB" id="A0A433P6Q6"/>
<comment type="caution">
    <text evidence="2">The sequence shown here is derived from an EMBL/GenBank/DDBJ whole genome shotgun (WGS) entry which is preliminary data.</text>
</comment>
<keyword evidence="3" id="KW-1185">Reference proteome</keyword>
<reference evidence="2 3" key="1">
    <citation type="journal article" date="2018" name="New Phytol.">
        <title>Phylogenomics of Endogonaceae and evolution of mycorrhizas within Mucoromycota.</title>
        <authorList>
            <person name="Chang Y."/>
            <person name="Desiro A."/>
            <person name="Na H."/>
            <person name="Sandor L."/>
            <person name="Lipzen A."/>
            <person name="Clum A."/>
            <person name="Barry K."/>
            <person name="Grigoriev I.V."/>
            <person name="Martin F.M."/>
            <person name="Stajich J.E."/>
            <person name="Smith M.E."/>
            <person name="Bonito G."/>
            <person name="Spatafora J.W."/>
        </authorList>
    </citation>
    <scope>NUCLEOTIDE SEQUENCE [LARGE SCALE GENOMIC DNA]</scope>
    <source>
        <strain evidence="2 3">AD002</strain>
    </source>
</reference>